<accession>A0ACC0YUK2</accession>
<name>A0ACC0YUK2_9ROSI</name>
<evidence type="ECO:0000313" key="1">
    <source>
        <dbReference type="EMBL" id="KAJ0042368.1"/>
    </source>
</evidence>
<sequence>MMSGGRFPQHLLLVLVMVILFVVRQTVADSNIITCIEEEREALLALKQGLVDESGSLSSWGSEDVKKNCCSIPDAFGHFRSLRHLLLNENHLEGGIPESFGNMCRLLSLDLSRNNLGGKLSKSIRNLSGGCTEGTLETLNLSDNKFIGSAPDLSGFSSLKELQLGRNLLNGTLTNSIGLPYKLEVLVLRENSFEDFLEIFLSSYAIWQIFREAISVPPSPPTIFPLKLVICTGAMSILTM</sequence>
<dbReference type="Proteomes" id="UP001163603">
    <property type="component" value="Chromosome 4"/>
</dbReference>
<keyword evidence="2" id="KW-1185">Reference proteome</keyword>
<gene>
    <name evidence="1" type="ORF">Pint_17599</name>
</gene>
<organism evidence="1 2">
    <name type="scientific">Pistacia integerrima</name>
    <dbReference type="NCBI Taxonomy" id="434235"/>
    <lineage>
        <taxon>Eukaryota</taxon>
        <taxon>Viridiplantae</taxon>
        <taxon>Streptophyta</taxon>
        <taxon>Embryophyta</taxon>
        <taxon>Tracheophyta</taxon>
        <taxon>Spermatophyta</taxon>
        <taxon>Magnoliopsida</taxon>
        <taxon>eudicotyledons</taxon>
        <taxon>Gunneridae</taxon>
        <taxon>Pentapetalae</taxon>
        <taxon>rosids</taxon>
        <taxon>malvids</taxon>
        <taxon>Sapindales</taxon>
        <taxon>Anacardiaceae</taxon>
        <taxon>Pistacia</taxon>
    </lineage>
</organism>
<evidence type="ECO:0000313" key="2">
    <source>
        <dbReference type="Proteomes" id="UP001163603"/>
    </source>
</evidence>
<reference evidence="2" key="1">
    <citation type="journal article" date="2023" name="G3 (Bethesda)">
        <title>Genome assembly and association tests identify interacting loci associated with vigor, precocity, and sex in interspecific pistachio rootstocks.</title>
        <authorList>
            <person name="Palmer W."/>
            <person name="Jacygrad E."/>
            <person name="Sagayaradj S."/>
            <person name="Cavanaugh K."/>
            <person name="Han R."/>
            <person name="Bertier L."/>
            <person name="Beede B."/>
            <person name="Kafkas S."/>
            <person name="Golino D."/>
            <person name="Preece J."/>
            <person name="Michelmore R."/>
        </authorList>
    </citation>
    <scope>NUCLEOTIDE SEQUENCE [LARGE SCALE GENOMIC DNA]</scope>
</reference>
<dbReference type="EMBL" id="CM047739">
    <property type="protein sequence ID" value="KAJ0042368.1"/>
    <property type="molecule type" value="Genomic_DNA"/>
</dbReference>
<proteinExistence type="predicted"/>
<comment type="caution">
    <text evidence="1">The sequence shown here is derived from an EMBL/GenBank/DDBJ whole genome shotgun (WGS) entry which is preliminary data.</text>
</comment>
<protein>
    <submittedName>
        <fullName evidence="1">Uncharacterized protein</fullName>
    </submittedName>
</protein>